<name>A0A0C2G778_9BILA</name>
<dbReference type="AlphaFoldDB" id="A0A0C2G778"/>
<dbReference type="EMBL" id="KN742563">
    <property type="protein sequence ID" value="KIH52881.1"/>
    <property type="molecule type" value="Genomic_DNA"/>
</dbReference>
<evidence type="ECO:0000313" key="1">
    <source>
        <dbReference type="EMBL" id="KIH52881.1"/>
    </source>
</evidence>
<evidence type="ECO:0008006" key="3">
    <source>
        <dbReference type="Google" id="ProtNLM"/>
    </source>
</evidence>
<gene>
    <name evidence="1" type="ORF">ANCDUO_17008</name>
</gene>
<accession>A0A0C2G778</accession>
<evidence type="ECO:0000313" key="2">
    <source>
        <dbReference type="Proteomes" id="UP000054047"/>
    </source>
</evidence>
<reference evidence="1 2" key="1">
    <citation type="submission" date="2013-12" db="EMBL/GenBank/DDBJ databases">
        <title>Draft genome of the parsitic nematode Ancylostoma duodenale.</title>
        <authorList>
            <person name="Mitreva M."/>
        </authorList>
    </citation>
    <scope>NUCLEOTIDE SEQUENCE [LARGE SCALE GENOMIC DNA]</scope>
    <source>
        <strain evidence="1 2">Zhejiang</strain>
    </source>
</reference>
<organism evidence="1 2">
    <name type="scientific">Ancylostoma duodenale</name>
    <dbReference type="NCBI Taxonomy" id="51022"/>
    <lineage>
        <taxon>Eukaryota</taxon>
        <taxon>Metazoa</taxon>
        <taxon>Ecdysozoa</taxon>
        <taxon>Nematoda</taxon>
        <taxon>Chromadorea</taxon>
        <taxon>Rhabditida</taxon>
        <taxon>Rhabditina</taxon>
        <taxon>Rhabditomorpha</taxon>
        <taxon>Strongyloidea</taxon>
        <taxon>Ancylostomatidae</taxon>
        <taxon>Ancylostomatinae</taxon>
        <taxon>Ancylostoma</taxon>
    </lineage>
</organism>
<sequence>MSELSEVRFPRSRIYDGYYSEEKTFSAPFAKVGRNPPISQAKLNAKGLKDLDDHDIDGLLSNLSIDELEDLNNDFDPDCYKKHLEEE</sequence>
<dbReference type="Proteomes" id="UP000054047">
    <property type="component" value="Unassembled WGS sequence"/>
</dbReference>
<keyword evidence="2" id="KW-1185">Reference proteome</keyword>
<dbReference type="OrthoDB" id="2163268at2759"/>
<proteinExistence type="predicted"/>
<protein>
    <recommendedName>
        <fullName evidence="3">Tropomodulin</fullName>
    </recommendedName>
</protein>